<dbReference type="Gene3D" id="3.40.50.150">
    <property type="entry name" value="Vaccinia Virus protein VP39"/>
    <property type="match status" value="1"/>
</dbReference>
<evidence type="ECO:0000256" key="2">
    <source>
        <dbReference type="ARBA" id="ARBA00022517"/>
    </source>
</evidence>
<evidence type="ECO:0000313" key="13">
    <source>
        <dbReference type="Proteomes" id="UP001516023"/>
    </source>
</evidence>
<keyword evidence="6" id="KW-0949">S-adenosyl-L-methionine</keyword>
<dbReference type="GO" id="GO:0005730">
    <property type="term" value="C:nucleolus"/>
    <property type="evidence" value="ECO:0007669"/>
    <property type="project" value="UniProtKB-SubCell"/>
</dbReference>
<dbReference type="GO" id="GO:0032259">
    <property type="term" value="P:methylation"/>
    <property type="evidence" value="ECO:0007669"/>
    <property type="project" value="UniProtKB-KW"/>
</dbReference>
<dbReference type="InterPro" id="IPR002877">
    <property type="entry name" value="RNA_MeTrfase_FtsJ_dom"/>
</dbReference>
<evidence type="ECO:0000256" key="1">
    <source>
        <dbReference type="ARBA" id="ARBA00004604"/>
    </source>
</evidence>
<proteinExistence type="inferred from homology"/>
<dbReference type="GO" id="GO:0008168">
    <property type="term" value="F:methyltransferase activity"/>
    <property type="evidence" value="ECO:0007669"/>
    <property type="project" value="UniProtKB-KW"/>
</dbReference>
<dbReference type="InterPro" id="IPR029063">
    <property type="entry name" value="SAM-dependent_MTases_sf"/>
</dbReference>
<feature type="domain" description="Ribosomal RNA methyltransferase FtsJ" evidence="9">
    <location>
        <begin position="25"/>
        <end position="205"/>
    </location>
</feature>
<feature type="compositionally biased region" description="Basic residues" evidence="8">
    <location>
        <begin position="536"/>
        <end position="545"/>
    </location>
</feature>
<feature type="domain" description="DUF3381" evidence="11">
    <location>
        <begin position="254"/>
        <end position="429"/>
    </location>
</feature>
<dbReference type="AlphaFoldDB" id="A0ABD3QC70"/>
<feature type="domain" description="Ribosomal RNA methyltransferase SPB1-like C-terminal" evidence="10">
    <location>
        <begin position="819"/>
        <end position="1019"/>
    </location>
</feature>
<dbReference type="InterPro" id="IPR015507">
    <property type="entry name" value="rRNA-MeTfrase_E"/>
</dbReference>
<organism evidence="12 13">
    <name type="scientific">Cyclotella cryptica</name>
    <dbReference type="NCBI Taxonomy" id="29204"/>
    <lineage>
        <taxon>Eukaryota</taxon>
        <taxon>Sar</taxon>
        <taxon>Stramenopiles</taxon>
        <taxon>Ochrophyta</taxon>
        <taxon>Bacillariophyta</taxon>
        <taxon>Coscinodiscophyceae</taxon>
        <taxon>Thalassiosirophycidae</taxon>
        <taxon>Stephanodiscales</taxon>
        <taxon>Stephanodiscaceae</taxon>
        <taxon>Cyclotella</taxon>
    </lineage>
</organism>
<evidence type="ECO:0000259" key="9">
    <source>
        <dbReference type="Pfam" id="PF01728"/>
    </source>
</evidence>
<dbReference type="EMBL" id="JABMIG020000054">
    <property type="protein sequence ID" value="KAL3797501.1"/>
    <property type="molecule type" value="Genomic_DNA"/>
</dbReference>
<evidence type="ECO:0000256" key="5">
    <source>
        <dbReference type="ARBA" id="ARBA00022679"/>
    </source>
</evidence>
<evidence type="ECO:0000256" key="6">
    <source>
        <dbReference type="ARBA" id="ARBA00022691"/>
    </source>
</evidence>
<keyword evidence="7" id="KW-0539">Nucleus</keyword>
<feature type="compositionally biased region" description="Acidic residues" evidence="8">
    <location>
        <begin position="372"/>
        <end position="394"/>
    </location>
</feature>
<dbReference type="PANTHER" id="PTHR10920">
    <property type="entry name" value="RIBOSOMAL RNA METHYLTRANSFERASE"/>
    <property type="match status" value="1"/>
</dbReference>
<feature type="compositionally biased region" description="Basic and acidic residues" evidence="8">
    <location>
        <begin position="715"/>
        <end position="724"/>
    </location>
</feature>
<dbReference type="Pfam" id="PF01728">
    <property type="entry name" value="FtsJ"/>
    <property type="match status" value="1"/>
</dbReference>
<feature type="region of interest" description="Disordered" evidence="8">
    <location>
        <begin position="364"/>
        <end position="401"/>
    </location>
</feature>
<comment type="subcellular location">
    <subcellularLocation>
        <location evidence="1">Nucleus</location>
        <location evidence="1">Nucleolus</location>
    </subcellularLocation>
</comment>
<feature type="region of interest" description="Disordered" evidence="8">
    <location>
        <begin position="684"/>
        <end position="797"/>
    </location>
</feature>
<feature type="compositionally biased region" description="Basic and acidic residues" evidence="8">
    <location>
        <begin position="788"/>
        <end position="797"/>
    </location>
</feature>
<dbReference type="Pfam" id="PF07780">
    <property type="entry name" value="Spb1_C"/>
    <property type="match status" value="1"/>
</dbReference>
<feature type="compositionally biased region" description="Basic and acidic residues" evidence="8">
    <location>
        <begin position="598"/>
        <end position="616"/>
    </location>
</feature>
<dbReference type="FunFam" id="3.40.50.150:FF:000004">
    <property type="entry name" value="AdoMet-dependent rRNA methyltransferase SPB1"/>
    <property type="match status" value="1"/>
</dbReference>
<protein>
    <recommendedName>
        <fullName evidence="14">rRNA methyltransferase</fullName>
    </recommendedName>
</protein>
<comment type="caution">
    <text evidence="12">The sequence shown here is derived from an EMBL/GenBank/DDBJ whole genome shotgun (WGS) entry which is preliminary data.</text>
</comment>
<evidence type="ECO:0000256" key="7">
    <source>
        <dbReference type="ARBA" id="ARBA00023242"/>
    </source>
</evidence>
<keyword evidence="3" id="KW-0698">rRNA processing</keyword>
<evidence type="ECO:0000259" key="11">
    <source>
        <dbReference type="Pfam" id="PF11861"/>
    </source>
</evidence>
<evidence type="ECO:0000313" key="12">
    <source>
        <dbReference type="EMBL" id="KAL3797501.1"/>
    </source>
</evidence>
<keyword evidence="4" id="KW-0489">Methyltransferase</keyword>
<evidence type="ECO:0000259" key="10">
    <source>
        <dbReference type="Pfam" id="PF07780"/>
    </source>
</evidence>
<reference evidence="12 13" key="1">
    <citation type="journal article" date="2020" name="G3 (Bethesda)">
        <title>Improved Reference Genome for Cyclotella cryptica CCMP332, a Model for Cell Wall Morphogenesis, Salinity Adaptation, and Lipid Production in Diatoms (Bacillariophyta).</title>
        <authorList>
            <person name="Roberts W.R."/>
            <person name="Downey K.M."/>
            <person name="Ruck E.C."/>
            <person name="Traller J.C."/>
            <person name="Alverson A.J."/>
        </authorList>
    </citation>
    <scope>NUCLEOTIDE SEQUENCE [LARGE SCALE GENOMIC DNA]</scope>
    <source>
        <strain evidence="12 13">CCMP332</strain>
    </source>
</reference>
<dbReference type="PANTHER" id="PTHR10920:SF13">
    <property type="entry name" value="PRE-RRNA 2'-O-RIBOSE RNA METHYLTRANSFERASE FTSJ3"/>
    <property type="match status" value="1"/>
</dbReference>
<feature type="compositionally biased region" description="Acidic residues" evidence="8">
    <location>
        <begin position="692"/>
        <end position="705"/>
    </location>
</feature>
<keyword evidence="13" id="KW-1185">Reference proteome</keyword>
<feature type="region of interest" description="Disordered" evidence="8">
    <location>
        <begin position="528"/>
        <end position="651"/>
    </location>
</feature>
<dbReference type="GO" id="GO:0006364">
    <property type="term" value="P:rRNA processing"/>
    <property type="evidence" value="ECO:0007669"/>
    <property type="project" value="UniProtKB-KW"/>
</dbReference>
<feature type="compositionally biased region" description="Acidic residues" evidence="8">
    <location>
        <begin position="585"/>
        <end position="597"/>
    </location>
</feature>
<feature type="compositionally biased region" description="Basic and acidic residues" evidence="8">
    <location>
        <begin position="1001"/>
        <end position="1017"/>
    </location>
</feature>
<name>A0ABD3QC70_9STRA</name>
<dbReference type="InterPro" id="IPR050082">
    <property type="entry name" value="RNA_methyltr_RlmE"/>
</dbReference>
<evidence type="ECO:0000256" key="4">
    <source>
        <dbReference type="ARBA" id="ARBA00022603"/>
    </source>
</evidence>
<evidence type="ECO:0008006" key="14">
    <source>
        <dbReference type="Google" id="ProtNLM"/>
    </source>
</evidence>
<feature type="region of interest" description="Disordered" evidence="8">
    <location>
        <begin position="970"/>
        <end position="1039"/>
    </location>
</feature>
<feature type="compositionally biased region" description="Gly residues" evidence="8">
    <location>
        <begin position="990"/>
        <end position="999"/>
    </location>
</feature>
<dbReference type="InterPro" id="IPR012920">
    <property type="entry name" value="rRNA_MeTfrase_SPB1-like_C"/>
</dbReference>
<dbReference type="HAMAP" id="MF_01547">
    <property type="entry name" value="RNA_methyltr_E"/>
    <property type="match status" value="1"/>
</dbReference>
<evidence type="ECO:0000256" key="8">
    <source>
        <dbReference type="SAM" id="MobiDB-lite"/>
    </source>
</evidence>
<evidence type="ECO:0000256" key="3">
    <source>
        <dbReference type="ARBA" id="ARBA00022552"/>
    </source>
</evidence>
<dbReference type="InterPro" id="IPR024576">
    <property type="entry name" value="rRNA_MeTfrase_Spb1_DUF3381"/>
</dbReference>
<gene>
    <name evidence="12" type="ORF">HJC23_009865</name>
</gene>
<keyword evidence="2" id="KW-0690">Ribosome biogenesis</keyword>
<feature type="compositionally biased region" description="Basic and acidic residues" evidence="8">
    <location>
        <begin position="751"/>
        <end position="769"/>
    </location>
</feature>
<dbReference type="SUPFAM" id="SSF53335">
    <property type="entry name" value="S-adenosyl-L-methionine-dependent methyltransferases"/>
    <property type="match status" value="1"/>
</dbReference>
<sequence>MVEHAKRKKFHDKDKYYRLAKEQGFRSRAAFKLTQINRKFNLLQNAKTIIDLCAAPGGWTQVCARSLPNDSSTTILAVDILPIRKLNSKNVITLIGDITTEKCKAAIRSEMQGAGADVVLCDGAPNVGASYDRDAYQQNELALHALKCACEHLRRKGTFVTKLYRSADYSAYLWVAKQFFETVQAVKPSASRSQSAEIFLVCQGYVAPDKIDPRMFDPKCVFEQVDGQATGGGDKAQTGEKAAKMNIFHKEFGKHVRSRNGYDMTTLDASMRNIGSVANFLEGGSTNDPIQMLSDCTGLAFFCHVCKDASTKKDEEPSCNCKAYLNHRLTTAEIKTCLSDLKVLNKADFKGLLMWRDKMRAERKAAAKSDESDASSDEESGDGDGGEVDSDAEEEKVQSEIEELRKKKIREKKRKKKKERELAAKRRRRAAFGMDLNAIDVPDNDKIFSLATITTAGDLEAAREIDLEKVTDDQLFPTADSDDEGVVIERAGRKAGDVSSDDEDEFNYSLEAELDAAYNRYLTNTKDGMAKSGTKMAKRSKKLQKQKAMEEAQEDAEMVLGGADGVSSDAMKYAEMLQGAKDSDDSSDDDTDDDDGEVKDYSDKKVKVKSNEKSEDGSVSSADLPKAKVSMAKQSKTHSHPKQSTEEASNPLIFKLAEESASVKTSRWFSNPLFESIETTARSASFAADRAADEDAVQDFDSDEEEKPKKKRKKGADSEAKREEGDDSLNVDDIIASIPKTDKQKRHEKRLKSIERLERRNARREREAGMDGDFQVVSASNDDDDMSVDDKNMSEQEKKKLMDARALIKAGMGTMKGKDVSGFEVVPSKEQPLPVVDTRKYDSENEDYDSDDYIKTLALGTMILRKSKEKAMVDASYNRYAWNDPQGLPDWFVDDENKHYRPQLPIPPELLEKMRQKVMHLATKPIAKVAEARARKNKMARAKLAAAKKKAEAVANSSDMSEAMKLKAISKAMRGKESSKPGKTYVVSKKGGGSKGGKGIKLVDKREKSDKRAVERTNKKKKFGKKGGLTGSKRRRHHK</sequence>
<dbReference type="Pfam" id="PF11861">
    <property type="entry name" value="DUF3381"/>
    <property type="match status" value="1"/>
</dbReference>
<keyword evidence="5" id="KW-0808">Transferase</keyword>
<accession>A0ABD3QC70</accession>
<dbReference type="Proteomes" id="UP001516023">
    <property type="component" value="Unassembled WGS sequence"/>
</dbReference>